<dbReference type="Proteomes" id="UP000035740">
    <property type="component" value="Unassembled WGS sequence"/>
</dbReference>
<proteinExistence type="predicted"/>
<accession>A0A0J8B3G6</accession>
<name>A0A0J8B3G6_BETVV</name>
<keyword evidence="2" id="KW-1185">Reference proteome</keyword>
<evidence type="ECO:0000313" key="1">
    <source>
        <dbReference type="EMBL" id="KMS95684.1"/>
    </source>
</evidence>
<reference evidence="1 2" key="1">
    <citation type="journal article" date="2014" name="Nature">
        <title>The genome of the recently domesticated crop plant sugar beet (Beta vulgaris).</title>
        <authorList>
            <person name="Dohm J.C."/>
            <person name="Minoche A.E."/>
            <person name="Holtgrawe D."/>
            <person name="Capella-Gutierrez S."/>
            <person name="Zakrzewski F."/>
            <person name="Tafer H."/>
            <person name="Rupp O."/>
            <person name="Sorensen T.R."/>
            <person name="Stracke R."/>
            <person name="Reinhardt R."/>
            <person name="Goesmann A."/>
            <person name="Kraft T."/>
            <person name="Schulz B."/>
            <person name="Stadler P.F."/>
            <person name="Schmidt T."/>
            <person name="Gabaldon T."/>
            <person name="Lehrach H."/>
            <person name="Weisshaar B."/>
            <person name="Himmelbauer H."/>
        </authorList>
    </citation>
    <scope>NUCLEOTIDE SEQUENCE [LARGE SCALE GENOMIC DNA]</scope>
    <source>
        <tissue evidence="1">Taproot</tissue>
    </source>
</reference>
<sequence>MIGIGHRSIQIAQNHWPSFVFNSSFDVTNLGKWLIVQAGYHVVEIPPLLRFRHVNFA</sequence>
<dbReference type="AlphaFoldDB" id="A0A0J8B3G6"/>
<evidence type="ECO:0000313" key="2">
    <source>
        <dbReference type="Proteomes" id="UP000035740"/>
    </source>
</evidence>
<dbReference type="Gramene" id="KMS95684">
    <property type="protein sequence ID" value="KMS95684"/>
    <property type="gene ID" value="BVRB_005970"/>
</dbReference>
<gene>
    <name evidence="1" type="ORF">BVRB_005970</name>
</gene>
<protein>
    <submittedName>
        <fullName evidence="1">Uncharacterized protein</fullName>
    </submittedName>
</protein>
<dbReference type="EMBL" id="KQ090444">
    <property type="protein sequence ID" value="KMS95684.1"/>
    <property type="molecule type" value="Genomic_DNA"/>
</dbReference>
<organism evidence="1 2">
    <name type="scientific">Beta vulgaris subsp. vulgaris</name>
    <name type="common">Beet</name>
    <dbReference type="NCBI Taxonomy" id="3555"/>
    <lineage>
        <taxon>Eukaryota</taxon>
        <taxon>Viridiplantae</taxon>
        <taxon>Streptophyta</taxon>
        <taxon>Embryophyta</taxon>
        <taxon>Tracheophyta</taxon>
        <taxon>Spermatophyta</taxon>
        <taxon>Magnoliopsida</taxon>
        <taxon>eudicotyledons</taxon>
        <taxon>Gunneridae</taxon>
        <taxon>Pentapetalae</taxon>
        <taxon>Caryophyllales</taxon>
        <taxon>Chenopodiaceae</taxon>
        <taxon>Betoideae</taxon>
        <taxon>Beta</taxon>
    </lineage>
</organism>